<dbReference type="SUPFAM" id="SSF54909">
    <property type="entry name" value="Dimeric alpha+beta barrel"/>
    <property type="match status" value="2"/>
</dbReference>
<accession>A0AAD7TIR4</accession>
<sequence length="240" mass="27538">MTTQSDKAGLLFVFGEPGSLLSDAEFHDWYDNEHVPLRMAIPAFLSTSRWTATDDARPRFLATYDLASTDVLEQAPYNTFASTRSPRETDVIRRVQLLDRRTYVALQPEFAPVEGYDAREPGPCLVTMQISIRPELEDELNKWYDEEHIELLSQVPGWRRSRRFVLRNAGPAKGTDAAAVAAKGTPPKYLAVHEWDSAASFETEEFKKATSTPWRMRMFESADVWDGRRWELMRTWSQEG</sequence>
<keyword evidence="2" id="KW-1185">Reference proteome</keyword>
<evidence type="ECO:0008006" key="3">
    <source>
        <dbReference type="Google" id="ProtNLM"/>
    </source>
</evidence>
<evidence type="ECO:0000313" key="1">
    <source>
        <dbReference type="EMBL" id="KAJ8462090.1"/>
    </source>
</evidence>
<gene>
    <name evidence="1" type="ORF">ONZ51_g11119</name>
</gene>
<comment type="caution">
    <text evidence="1">The sequence shown here is derived from an EMBL/GenBank/DDBJ whole genome shotgun (WGS) entry which is preliminary data.</text>
</comment>
<evidence type="ECO:0000313" key="2">
    <source>
        <dbReference type="Proteomes" id="UP001215151"/>
    </source>
</evidence>
<dbReference type="Gene3D" id="3.30.70.100">
    <property type="match status" value="1"/>
</dbReference>
<organism evidence="1 2">
    <name type="scientific">Trametes cubensis</name>
    <dbReference type="NCBI Taxonomy" id="1111947"/>
    <lineage>
        <taxon>Eukaryota</taxon>
        <taxon>Fungi</taxon>
        <taxon>Dikarya</taxon>
        <taxon>Basidiomycota</taxon>
        <taxon>Agaricomycotina</taxon>
        <taxon>Agaricomycetes</taxon>
        <taxon>Polyporales</taxon>
        <taxon>Polyporaceae</taxon>
        <taxon>Trametes</taxon>
    </lineage>
</organism>
<dbReference type="AlphaFoldDB" id="A0AAD7TIR4"/>
<dbReference type="InterPro" id="IPR011008">
    <property type="entry name" value="Dimeric_a/b-barrel"/>
</dbReference>
<dbReference type="EMBL" id="JAPEVG010000496">
    <property type="protein sequence ID" value="KAJ8462090.1"/>
    <property type="molecule type" value="Genomic_DNA"/>
</dbReference>
<name>A0AAD7TIR4_9APHY</name>
<protein>
    <recommendedName>
        <fullName evidence="3">EthD domain-containing protein</fullName>
    </recommendedName>
</protein>
<dbReference type="Proteomes" id="UP001215151">
    <property type="component" value="Unassembled WGS sequence"/>
</dbReference>
<proteinExistence type="predicted"/>
<reference evidence="1" key="1">
    <citation type="submission" date="2022-11" db="EMBL/GenBank/DDBJ databases">
        <title>Genome Sequence of Cubamyces cubensis.</title>
        <authorList>
            <person name="Buettner E."/>
        </authorList>
    </citation>
    <scope>NUCLEOTIDE SEQUENCE</scope>
    <source>
        <strain evidence="1">MPL-01</strain>
    </source>
</reference>